<dbReference type="PIRSF" id="PIRSF015952">
    <property type="entry name" value="U3snoRNP11"/>
    <property type="match status" value="1"/>
</dbReference>
<dbReference type="Proteomes" id="UP000789739">
    <property type="component" value="Unassembled WGS sequence"/>
</dbReference>
<comment type="subunit">
    <text evidence="6">Component of the ribosomal small subunit (SSU) processome.</text>
</comment>
<comment type="caution">
    <text evidence="8">The sequence shown here is derived from an EMBL/GenBank/DDBJ whole genome shotgun (WGS) entry which is preliminary data.</text>
</comment>
<dbReference type="EMBL" id="CAJVPI010000157">
    <property type="protein sequence ID" value="CAG8491116.1"/>
    <property type="molecule type" value="Genomic_DNA"/>
</dbReference>
<evidence type="ECO:0000256" key="7">
    <source>
        <dbReference type="SAM" id="Coils"/>
    </source>
</evidence>
<evidence type="ECO:0000256" key="5">
    <source>
        <dbReference type="ARBA" id="ARBA00023242"/>
    </source>
</evidence>
<evidence type="ECO:0000256" key="2">
    <source>
        <dbReference type="ARBA" id="ARBA00004604"/>
    </source>
</evidence>
<keyword evidence="9" id="KW-1185">Reference proteome</keyword>
<keyword evidence="7" id="KW-0175">Coiled coil</keyword>
<dbReference type="InterPro" id="IPR007144">
    <property type="entry name" value="SSU_processome_Utp11"/>
</dbReference>
<dbReference type="GO" id="GO:0006364">
    <property type="term" value="P:rRNA processing"/>
    <property type="evidence" value="ECO:0007669"/>
    <property type="project" value="UniProtKB-UniRule"/>
</dbReference>
<comment type="function">
    <text evidence="1 6">Involved in nucleolar processing of pre-18S ribosomal RNA.</text>
</comment>
<evidence type="ECO:0000256" key="1">
    <source>
        <dbReference type="ARBA" id="ARBA00004099"/>
    </source>
</evidence>
<dbReference type="PANTHER" id="PTHR12838">
    <property type="entry name" value="U3 SMALL NUCLEOLAR RNA-ASSOCIATED PROTEIN 11"/>
    <property type="match status" value="1"/>
</dbReference>
<feature type="coiled-coil region" evidence="7">
    <location>
        <begin position="197"/>
        <end position="224"/>
    </location>
</feature>
<dbReference type="PANTHER" id="PTHR12838:SF0">
    <property type="entry name" value="U3 SMALL NUCLEOLAR RNA-ASSOCIATED PROTEIN 11-RELATED"/>
    <property type="match status" value="1"/>
</dbReference>
<dbReference type="OrthoDB" id="29058at2759"/>
<keyword evidence="4 6" id="KW-0698">rRNA processing</keyword>
<proteinExistence type="inferred from homology"/>
<sequence length="260" mass="30837">MSTLRNAVHRRDHKERAQPLAREKRGLLEKHKDYVLRAKDYNFKQKRLKSLKEKAFFRNPDEFYFKMINTKTKGGVHIAQRNDAYSGEDIKLLKSQDLNYIKTQRDIGNKKVDRLLNDMILLDNDDEMITADNEDAETSVKPKHIIFVNSKEEAANFDPVKHFDTLPELINQKSNRPRVETLEQERAIAPEDDMVIKELRKERLERYKELLSRIERDKKMSKLERELVIQKALMGKGRRVKIGEDANGLPIYKWKYDRKK</sequence>
<evidence type="ECO:0000256" key="4">
    <source>
        <dbReference type="ARBA" id="ARBA00022552"/>
    </source>
</evidence>
<organism evidence="8 9">
    <name type="scientific">Paraglomus brasilianum</name>
    <dbReference type="NCBI Taxonomy" id="144538"/>
    <lineage>
        <taxon>Eukaryota</taxon>
        <taxon>Fungi</taxon>
        <taxon>Fungi incertae sedis</taxon>
        <taxon>Mucoromycota</taxon>
        <taxon>Glomeromycotina</taxon>
        <taxon>Glomeromycetes</taxon>
        <taxon>Paraglomerales</taxon>
        <taxon>Paraglomeraceae</taxon>
        <taxon>Paraglomus</taxon>
    </lineage>
</organism>
<evidence type="ECO:0000313" key="9">
    <source>
        <dbReference type="Proteomes" id="UP000789739"/>
    </source>
</evidence>
<evidence type="ECO:0000256" key="3">
    <source>
        <dbReference type="ARBA" id="ARBA00008105"/>
    </source>
</evidence>
<comment type="subcellular location">
    <subcellularLocation>
        <location evidence="2 6">Nucleus</location>
        <location evidence="2 6">Nucleolus</location>
    </subcellularLocation>
</comment>
<dbReference type="GO" id="GO:0032040">
    <property type="term" value="C:small-subunit processome"/>
    <property type="evidence" value="ECO:0007669"/>
    <property type="project" value="UniProtKB-UniRule"/>
</dbReference>
<evidence type="ECO:0000256" key="6">
    <source>
        <dbReference type="PIRNR" id="PIRNR015952"/>
    </source>
</evidence>
<reference evidence="8" key="1">
    <citation type="submission" date="2021-06" db="EMBL/GenBank/DDBJ databases">
        <authorList>
            <person name="Kallberg Y."/>
            <person name="Tangrot J."/>
            <person name="Rosling A."/>
        </authorList>
    </citation>
    <scope>NUCLEOTIDE SEQUENCE</scope>
    <source>
        <strain evidence="8">BR232B</strain>
    </source>
</reference>
<accession>A0A9N8WNN5</accession>
<evidence type="ECO:0000313" key="8">
    <source>
        <dbReference type="EMBL" id="CAG8491116.1"/>
    </source>
</evidence>
<keyword evidence="5 6" id="KW-0539">Nucleus</keyword>
<comment type="similarity">
    <text evidence="3 6">Belongs to the UTP11 family.</text>
</comment>
<dbReference type="AlphaFoldDB" id="A0A9N8WNN5"/>
<protein>
    <recommendedName>
        <fullName evidence="6">U3 small nucleolar RNA-associated protein 11</fullName>
        <shortName evidence="6">U3 snoRNA-associated protein 11</shortName>
    </recommendedName>
</protein>
<dbReference type="Pfam" id="PF03998">
    <property type="entry name" value="Utp11"/>
    <property type="match status" value="1"/>
</dbReference>
<name>A0A9N8WNN5_9GLOM</name>
<gene>
    <name evidence="8" type="ORF">PBRASI_LOCUS2112</name>
</gene>